<keyword evidence="5" id="KW-1185">Reference proteome</keyword>
<dbReference type="PROSITE" id="PS50144">
    <property type="entry name" value="MATH"/>
    <property type="match status" value="1"/>
</dbReference>
<dbReference type="PANTHER" id="PTHR10131">
    <property type="entry name" value="TNF RECEPTOR ASSOCIATED FACTOR"/>
    <property type="match status" value="1"/>
</dbReference>
<proteinExistence type="predicted"/>
<accession>A0AAE1EF02</accession>
<dbReference type="InterPro" id="IPR002083">
    <property type="entry name" value="MATH/TRAF_dom"/>
</dbReference>
<dbReference type="GO" id="GO:0043122">
    <property type="term" value="P:regulation of canonical NF-kappaB signal transduction"/>
    <property type="evidence" value="ECO:0007669"/>
    <property type="project" value="TreeGrafter"/>
</dbReference>
<organism evidence="4 5">
    <name type="scientific">Elysia crispata</name>
    <name type="common">lettuce slug</name>
    <dbReference type="NCBI Taxonomy" id="231223"/>
    <lineage>
        <taxon>Eukaryota</taxon>
        <taxon>Metazoa</taxon>
        <taxon>Spiralia</taxon>
        <taxon>Lophotrochozoa</taxon>
        <taxon>Mollusca</taxon>
        <taxon>Gastropoda</taxon>
        <taxon>Heterobranchia</taxon>
        <taxon>Euthyneura</taxon>
        <taxon>Panpulmonata</taxon>
        <taxon>Sacoglossa</taxon>
        <taxon>Placobranchoidea</taxon>
        <taxon>Plakobranchidae</taxon>
        <taxon>Elysia</taxon>
    </lineage>
</organism>
<feature type="domain" description="MATH" evidence="3">
    <location>
        <begin position="434"/>
        <end position="579"/>
    </location>
</feature>
<evidence type="ECO:0000313" key="5">
    <source>
        <dbReference type="Proteomes" id="UP001283361"/>
    </source>
</evidence>
<evidence type="ECO:0000259" key="3">
    <source>
        <dbReference type="PROSITE" id="PS50144"/>
    </source>
</evidence>
<feature type="coiled-coil region" evidence="1">
    <location>
        <begin position="336"/>
        <end position="363"/>
    </location>
</feature>
<keyword evidence="1" id="KW-0175">Coiled coil</keyword>
<feature type="region of interest" description="Disordered" evidence="2">
    <location>
        <begin position="1"/>
        <end position="40"/>
    </location>
</feature>
<feature type="compositionally biased region" description="Polar residues" evidence="2">
    <location>
        <begin position="158"/>
        <end position="182"/>
    </location>
</feature>
<protein>
    <recommendedName>
        <fullName evidence="3">MATH domain-containing protein</fullName>
    </recommendedName>
</protein>
<feature type="compositionally biased region" description="Basic and acidic residues" evidence="2">
    <location>
        <begin position="202"/>
        <end position="212"/>
    </location>
</feature>
<dbReference type="PANTHER" id="PTHR10131:SF138">
    <property type="entry name" value="RE66324P"/>
    <property type="match status" value="1"/>
</dbReference>
<name>A0AAE1EF02_9GAST</name>
<dbReference type="Pfam" id="PF22486">
    <property type="entry name" value="MATH_2"/>
    <property type="match status" value="1"/>
</dbReference>
<gene>
    <name evidence="4" type="ORF">RRG08_021521</name>
</gene>
<dbReference type="SUPFAM" id="SSF49599">
    <property type="entry name" value="TRAF domain-like"/>
    <property type="match status" value="1"/>
</dbReference>
<feature type="compositionally biased region" description="Basic and acidic residues" evidence="2">
    <location>
        <begin position="183"/>
        <end position="194"/>
    </location>
</feature>
<evidence type="ECO:0000313" key="4">
    <source>
        <dbReference type="EMBL" id="KAK3803323.1"/>
    </source>
</evidence>
<dbReference type="InterPro" id="IPR008974">
    <property type="entry name" value="TRAF-like"/>
</dbReference>
<dbReference type="GO" id="GO:0005164">
    <property type="term" value="F:tumor necrosis factor receptor binding"/>
    <property type="evidence" value="ECO:0007669"/>
    <property type="project" value="TreeGrafter"/>
</dbReference>
<evidence type="ECO:0000256" key="2">
    <source>
        <dbReference type="SAM" id="MobiDB-lite"/>
    </source>
</evidence>
<evidence type="ECO:0000256" key="1">
    <source>
        <dbReference type="SAM" id="Coils"/>
    </source>
</evidence>
<dbReference type="Proteomes" id="UP001283361">
    <property type="component" value="Unassembled WGS sequence"/>
</dbReference>
<feature type="compositionally biased region" description="Polar residues" evidence="2">
    <location>
        <begin position="1"/>
        <end position="19"/>
    </location>
</feature>
<dbReference type="GO" id="GO:0009898">
    <property type="term" value="C:cytoplasmic side of plasma membrane"/>
    <property type="evidence" value="ECO:0007669"/>
    <property type="project" value="TreeGrafter"/>
</dbReference>
<comment type="caution">
    <text evidence="4">The sequence shown here is derived from an EMBL/GenBank/DDBJ whole genome shotgun (WGS) entry which is preliminary data.</text>
</comment>
<feature type="compositionally biased region" description="Polar residues" evidence="2">
    <location>
        <begin position="26"/>
        <end position="40"/>
    </location>
</feature>
<dbReference type="EMBL" id="JAWDGP010000167">
    <property type="protein sequence ID" value="KAK3803323.1"/>
    <property type="molecule type" value="Genomic_DNA"/>
</dbReference>
<dbReference type="AlphaFoldDB" id="A0AAE1EF02"/>
<feature type="region of interest" description="Disordered" evidence="2">
    <location>
        <begin position="148"/>
        <end position="217"/>
    </location>
</feature>
<dbReference type="Gene3D" id="2.60.210.10">
    <property type="entry name" value="Apoptosis, Tumor Necrosis Factor Receptor Associated Protein 2, Chain A"/>
    <property type="match status" value="1"/>
</dbReference>
<reference evidence="4" key="1">
    <citation type="journal article" date="2023" name="G3 (Bethesda)">
        <title>A reference genome for the long-term kleptoplast-retaining sea slug Elysia crispata morphotype clarki.</title>
        <authorList>
            <person name="Eastman K.E."/>
            <person name="Pendleton A.L."/>
            <person name="Shaikh M.A."/>
            <person name="Suttiyut T."/>
            <person name="Ogas R."/>
            <person name="Tomko P."/>
            <person name="Gavelis G."/>
            <person name="Widhalm J.R."/>
            <person name="Wisecaver J.H."/>
        </authorList>
    </citation>
    <scope>NUCLEOTIDE SEQUENCE</scope>
    <source>
        <strain evidence="4">ECLA1</strain>
    </source>
</reference>
<sequence length="586" mass="65952">MASESQNALPELGSHTQPRPSVWSGVISNISRPPSYDTVSYASLSGEETARRAREKYNTDVKSLVSAGDRPSLDDTQIKRLEAEEDFFDVEEYPDAKSVYFDVHSESPVNLMQAIEELQKQQESLKALHADHDRKLAELLRRQPSVNEQFKIIRQHSVKPSSRNKSIPENRNQPTNCSSNASGRDKGHKEDKDSQCGLEGENGARSKDRSSDDDNNCNNKCGTQGKLNSTAKSSDGVIVSTDQVIHRKPSKTGLRNENELGAFRRMLFSEEQHRVYVQLEKLYTNFQRLHVPTKTVQTLMEGNLLCATDSTVDLLCESLLAGGAVGGGDGNWNSEERRLHRENKELKLKNEQLKRDVDEIKKQMEGVPNRRMPPPIPPKPDLLCHSPSAYSSARRKAIKRSVKPIGEDQLNFVSGRPTSPLPRHARPQDIDIREIGVQHKIENYSHKLNEEKLQEGQKQVSSSFYTSHGGCRAQLEVFLNGNGTGRDRCMSLFLRVVPGVYDDTIKWPVTLHIRATLMNQRRGLSHSLEDQGNQFQFKKPKSCSDGDSDCWGLVEFVNHKMISQPGFIKDDAIVLRCKIMINSSLN</sequence>